<dbReference type="SUPFAM" id="SSF56281">
    <property type="entry name" value="Metallo-hydrolase/oxidoreductase"/>
    <property type="match status" value="1"/>
</dbReference>
<dbReference type="InterPro" id="IPR036866">
    <property type="entry name" value="RibonucZ/Hydroxyglut_hydro"/>
</dbReference>
<dbReference type="AlphaFoldDB" id="A0A0W0Y9P2"/>
<dbReference type="RefSeq" id="WP_237762228.1">
    <property type="nucleotide sequence ID" value="NZ_CAAAIH010000012.1"/>
</dbReference>
<proteinExistence type="predicted"/>
<comment type="caution">
    <text evidence="1">The sequence shown here is derived from an EMBL/GenBank/DDBJ whole genome shotgun (WGS) entry which is preliminary data.</text>
</comment>
<dbReference type="Gene3D" id="3.60.15.10">
    <property type="entry name" value="Ribonuclease Z/Hydroxyacylglutathione hydrolase-like"/>
    <property type="match status" value="1"/>
</dbReference>
<organism evidence="1 2">
    <name type="scientific">Legionella santicrucis</name>
    <dbReference type="NCBI Taxonomy" id="45074"/>
    <lineage>
        <taxon>Bacteria</taxon>
        <taxon>Pseudomonadati</taxon>
        <taxon>Pseudomonadota</taxon>
        <taxon>Gammaproteobacteria</taxon>
        <taxon>Legionellales</taxon>
        <taxon>Legionellaceae</taxon>
        <taxon>Legionella</taxon>
    </lineage>
</organism>
<dbReference type="STRING" id="45074.Lsan_4091"/>
<dbReference type="PATRIC" id="fig|45074.5.peg.4393"/>
<keyword evidence="2" id="KW-1185">Reference proteome</keyword>
<dbReference type="EMBL" id="LNYU01000091">
    <property type="protein sequence ID" value="KTD53681.1"/>
    <property type="molecule type" value="Genomic_DNA"/>
</dbReference>
<accession>A0A0W0Y9P2</accession>
<gene>
    <name evidence="1" type="ORF">Lsan_4091</name>
</gene>
<sequence length="239" mass="27323">MMSGYSPVWPHGEIIEEFEGIYVVRGSNITYFEDKKIQHSRNMTIIESNGDLALINTVRLNEDELRKLDELGSVKHVIRIGAFHGRDDRFYLDRYNACLWTVQPEGQEDTLSYPTTQYLKDADELPIKNTHFFIFKNSAPAEGFLHIDTNEGIIISCDSIKNWVEVDQFFSEETARMAISQGEIAKARISPIWLHATGVQGGDFEPLLKLKFKHLISAHGDVLRNTAYEDINNSVRQIC</sequence>
<reference evidence="1 2" key="1">
    <citation type="submission" date="2015-11" db="EMBL/GenBank/DDBJ databases">
        <title>Genomic analysis of 38 Legionella species identifies large and diverse effector repertoires.</title>
        <authorList>
            <person name="Burstein D."/>
            <person name="Amaro F."/>
            <person name="Zusman T."/>
            <person name="Lifshitz Z."/>
            <person name="Cohen O."/>
            <person name="Gilbert J.A."/>
            <person name="Pupko T."/>
            <person name="Shuman H.A."/>
            <person name="Segal G."/>
        </authorList>
    </citation>
    <scope>NUCLEOTIDE SEQUENCE [LARGE SCALE GENOMIC DNA]</scope>
    <source>
        <strain evidence="1 2">SC-63-C7</strain>
    </source>
</reference>
<evidence type="ECO:0000313" key="1">
    <source>
        <dbReference type="EMBL" id="KTD53681.1"/>
    </source>
</evidence>
<name>A0A0W0Y9P2_9GAMM</name>
<dbReference type="Proteomes" id="UP000054703">
    <property type="component" value="Unassembled WGS sequence"/>
</dbReference>
<evidence type="ECO:0000313" key="2">
    <source>
        <dbReference type="Proteomes" id="UP000054703"/>
    </source>
</evidence>
<protein>
    <submittedName>
        <fullName evidence="1">Uncharacterized protein</fullName>
    </submittedName>
</protein>